<organism evidence="1">
    <name type="scientific">marine sediment metagenome</name>
    <dbReference type="NCBI Taxonomy" id="412755"/>
    <lineage>
        <taxon>unclassified sequences</taxon>
        <taxon>metagenomes</taxon>
        <taxon>ecological metagenomes</taxon>
    </lineage>
</organism>
<name>A0A0F9A8K6_9ZZZZ</name>
<comment type="caution">
    <text evidence="1">The sequence shown here is derived from an EMBL/GenBank/DDBJ whole genome shotgun (WGS) entry which is preliminary data.</text>
</comment>
<accession>A0A0F9A8K6</accession>
<proteinExistence type="predicted"/>
<evidence type="ECO:0000313" key="1">
    <source>
        <dbReference type="EMBL" id="KKK94510.1"/>
    </source>
</evidence>
<sequence length="91" mass="10239">MVEIEEGFYKMKDRLGTEKYDIMSIMVGTLFRDAVILMKKVGILEEFLEGKNELSRAIIDGILELEANQGNDQGADPSGIGDLFKEKIIKK</sequence>
<dbReference type="EMBL" id="LAZR01047310">
    <property type="protein sequence ID" value="KKK94510.1"/>
    <property type="molecule type" value="Genomic_DNA"/>
</dbReference>
<reference evidence="1" key="1">
    <citation type="journal article" date="2015" name="Nature">
        <title>Complex archaea that bridge the gap between prokaryotes and eukaryotes.</title>
        <authorList>
            <person name="Spang A."/>
            <person name="Saw J.H."/>
            <person name="Jorgensen S.L."/>
            <person name="Zaremba-Niedzwiedzka K."/>
            <person name="Martijn J."/>
            <person name="Lind A.E."/>
            <person name="van Eijk R."/>
            <person name="Schleper C."/>
            <person name="Guy L."/>
            <person name="Ettema T.J."/>
        </authorList>
    </citation>
    <scope>NUCLEOTIDE SEQUENCE</scope>
</reference>
<gene>
    <name evidence="1" type="ORF">LCGC14_2682170</name>
</gene>
<dbReference type="AlphaFoldDB" id="A0A0F9A8K6"/>
<protein>
    <submittedName>
        <fullName evidence="1">Uncharacterized protein</fullName>
    </submittedName>
</protein>